<protein>
    <submittedName>
        <fullName evidence="1">Uncharacterized protein</fullName>
    </submittedName>
</protein>
<dbReference type="RefSeq" id="XP_001798151.1">
    <property type="nucleotide sequence ID" value="XM_001798099.1"/>
</dbReference>
<accession>Q0UK90</accession>
<evidence type="ECO:0000313" key="2">
    <source>
        <dbReference type="Proteomes" id="UP000001055"/>
    </source>
</evidence>
<organism evidence="1 2">
    <name type="scientific">Phaeosphaeria nodorum (strain SN15 / ATCC MYA-4574 / FGSC 10173)</name>
    <name type="common">Glume blotch fungus</name>
    <name type="synonym">Parastagonospora nodorum</name>
    <dbReference type="NCBI Taxonomy" id="321614"/>
    <lineage>
        <taxon>Eukaryota</taxon>
        <taxon>Fungi</taxon>
        <taxon>Dikarya</taxon>
        <taxon>Ascomycota</taxon>
        <taxon>Pezizomycotina</taxon>
        <taxon>Dothideomycetes</taxon>
        <taxon>Pleosporomycetidae</taxon>
        <taxon>Pleosporales</taxon>
        <taxon>Pleosporineae</taxon>
        <taxon>Phaeosphaeriaceae</taxon>
        <taxon>Parastagonospora</taxon>
    </lineage>
</organism>
<gene>
    <name evidence="1" type="ORF">SNOG_07824</name>
</gene>
<dbReference type="EMBL" id="CH445335">
    <property type="protein sequence ID" value="EAT85290.1"/>
    <property type="molecule type" value="Genomic_DNA"/>
</dbReference>
<proteinExistence type="predicted"/>
<dbReference type="GeneID" id="5975044"/>
<sequence length="32" mass="3470">MPETVSLLLAAVFQKAVSSVRHPMAVEISNED</sequence>
<evidence type="ECO:0000313" key="1">
    <source>
        <dbReference type="EMBL" id="EAT85290.1"/>
    </source>
</evidence>
<name>Q0UK90_PHANO</name>
<dbReference type="InParanoid" id="Q0UK90"/>
<dbReference type="AlphaFoldDB" id="Q0UK90"/>
<dbReference type="Proteomes" id="UP000001055">
    <property type="component" value="Unassembled WGS sequence"/>
</dbReference>
<reference evidence="2" key="1">
    <citation type="journal article" date="2007" name="Plant Cell">
        <title>Dothideomycete-plant interactions illuminated by genome sequencing and EST analysis of the wheat pathogen Stagonospora nodorum.</title>
        <authorList>
            <person name="Hane J.K."/>
            <person name="Lowe R.G."/>
            <person name="Solomon P.S."/>
            <person name="Tan K.C."/>
            <person name="Schoch C.L."/>
            <person name="Spatafora J.W."/>
            <person name="Crous P.W."/>
            <person name="Kodira C."/>
            <person name="Birren B.W."/>
            <person name="Galagan J.E."/>
            <person name="Torriani S.F."/>
            <person name="McDonald B.A."/>
            <person name="Oliver R.P."/>
        </authorList>
    </citation>
    <scope>NUCLEOTIDE SEQUENCE [LARGE SCALE GENOMIC DNA]</scope>
    <source>
        <strain evidence="2">SN15 / ATCC MYA-4574 / FGSC 10173</strain>
    </source>
</reference>
<dbReference type="KEGG" id="pno:SNOG_07824"/>